<name>A0A556AY66_9BURK</name>
<sequence length="325" mass="34991">MMRVNKRLGRILLAATVLSPFAASAQAQWPQQPVRIVVPYAPGGSADNIARRMAQELTSSLGQSVIVDNRTGGMSTIGMMEGARARPDGYTLVVNDIGFVMLPHVKKSLPYDPWQDLIPIGAFVFSPIGLAVNASSPYKTLGDLMDRARAKPGTVSFGSGGYGTSPHLASEEFALQAGVQLFHVPYKGGGEAMVALMSGTIDMQVSVLSTFKGAVDGGKLRMLAISGEQRQKMLPDVPTFAQAGLKGYDLYNWIGLWAPAGTPAPVVERLRTAVYDAMQQPGMKAYAESVSAEPRVVVGDDFLRMLKEEDAMWKRVIDKTGLEKQ</sequence>
<dbReference type="CDD" id="cd07012">
    <property type="entry name" value="PBP2_Bug_TTT"/>
    <property type="match status" value="1"/>
</dbReference>
<protein>
    <submittedName>
        <fullName evidence="3">Tripartite tricarboxylate transporter substrate binding protein</fullName>
    </submittedName>
</protein>
<reference evidence="3 4" key="1">
    <citation type="submission" date="2019-07" db="EMBL/GenBank/DDBJ databases">
        <title>Qingshengfaniella alkalisoli gen. nov., sp. nov., isolated from saline soil.</title>
        <authorList>
            <person name="Xu L."/>
            <person name="Huang X.-X."/>
            <person name="Sun J.-Q."/>
        </authorList>
    </citation>
    <scope>NUCLEOTIDE SEQUENCE [LARGE SCALE GENOMIC DNA]</scope>
    <source>
        <strain evidence="3 4">DSM 27279</strain>
    </source>
</reference>
<evidence type="ECO:0000256" key="2">
    <source>
        <dbReference type="SAM" id="SignalP"/>
    </source>
</evidence>
<dbReference type="AlphaFoldDB" id="A0A556AY66"/>
<organism evidence="3 4">
    <name type="scientific">Verticiella sediminum</name>
    <dbReference type="NCBI Taxonomy" id="1247510"/>
    <lineage>
        <taxon>Bacteria</taxon>
        <taxon>Pseudomonadati</taxon>
        <taxon>Pseudomonadota</taxon>
        <taxon>Betaproteobacteria</taxon>
        <taxon>Burkholderiales</taxon>
        <taxon>Alcaligenaceae</taxon>
        <taxon>Verticiella</taxon>
    </lineage>
</organism>
<dbReference type="InterPro" id="IPR042100">
    <property type="entry name" value="Bug_dom1"/>
</dbReference>
<accession>A0A556AY66</accession>
<feature type="signal peptide" evidence="2">
    <location>
        <begin position="1"/>
        <end position="27"/>
    </location>
</feature>
<keyword evidence="4" id="KW-1185">Reference proteome</keyword>
<dbReference type="Pfam" id="PF03401">
    <property type="entry name" value="TctC"/>
    <property type="match status" value="1"/>
</dbReference>
<evidence type="ECO:0000313" key="4">
    <source>
        <dbReference type="Proteomes" id="UP000318405"/>
    </source>
</evidence>
<proteinExistence type="inferred from homology"/>
<dbReference type="PANTHER" id="PTHR42928:SF5">
    <property type="entry name" value="BLR1237 PROTEIN"/>
    <property type="match status" value="1"/>
</dbReference>
<dbReference type="Gene3D" id="3.40.190.150">
    <property type="entry name" value="Bordetella uptake gene, domain 1"/>
    <property type="match status" value="1"/>
</dbReference>
<dbReference type="RefSeq" id="WP_143946775.1">
    <property type="nucleotide sequence ID" value="NZ_BAABMB010000004.1"/>
</dbReference>
<evidence type="ECO:0000313" key="3">
    <source>
        <dbReference type="EMBL" id="TSH97893.1"/>
    </source>
</evidence>
<dbReference type="InterPro" id="IPR005064">
    <property type="entry name" value="BUG"/>
</dbReference>
<dbReference type="OrthoDB" id="8678477at2"/>
<dbReference type="SUPFAM" id="SSF53850">
    <property type="entry name" value="Periplasmic binding protein-like II"/>
    <property type="match status" value="1"/>
</dbReference>
<dbReference type="PIRSF" id="PIRSF017082">
    <property type="entry name" value="YflP"/>
    <property type="match status" value="1"/>
</dbReference>
<comment type="similarity">
    <text evidence="1">Belongs to the UPF0065 (bug) family.</text>
</comment>
<dbReference type="PANTHER" id="PTHR42928">
    <property type="entry name" value="TRICARBOXYLATE-BINDING PROTEIN"/>
    <property type="match status" value="1"/>
</dbReference>
<feature type="chain" id="PRO_5021899670" evidence="2">
    <location>
        <begin position="28"/>
        <end position="325"/>
    </location>
</feature>
<comment type="caution">
    <text evidence="3">The sequence shown here is derived from an EMBL/GenBank/DDBJ whole genome shotgun (WGS) entry which is preliminary data.</text>
</comment>
<evidence type="ECO:0000256" key="1">
    <source>
        <dbReference type="ARBA" id="ARBA00006987"/>
    </source>
</evidence>
<keyword evidence="2" id="KW-0732">Signal</keyword>
<dbReference type="Proteomes" id="UP000318405">
    <property type="component" value="Unassembled WGS sequence"/>
</dbReference>
<dbReference type="EMBL" id="VLTJ01000007">
    <property type="protein sequence ID" value="TSH97893.1"/>
    <property type="molecule type" value="Genomic_DNA"/>
</dbReference>
<gene>
    <name evidence="3" type="ORF">FOZ76_03625</name>
</gene>
<dbReference type="Gene3D" id="3.40.190.10">
    <property type="entry name" value="Periplasmic binding protein-like II"/>
    <property type="match status" value="1"/>
</dbReference>